<evidence type="ECO:0000256" key="1">
    <source>
        <dbReference type="ARBA" id="ARBA00004651"/>
    </source>
</evidence>
<evidence type="ECO:0000256" key="5">
    <source>
        <dbReference type="ARBA" id="ARBA00022573"/>
    </source>
</evidence>
<evidence type="ECO:0000256" key="4">
    <source>
        <dbReference type="ARBA" id="ARBA00022475"/>
    </source>
</evidence>
<feature type="transmembrane region" description="Helical" evidence="9">
    <location>
        <begin position="20"/>
        <end position="42"/>
    </location>
</feature>
<evidence type="ECO:0000313" key="11">
    <source>
        <dbReference type="Proteomes" id="UP000248014"/>
    </source>
</evidence>
<keyword evidence="7 9" id="KW-1133">Transmembrane helix</keyword>
<dbReference type="NCBIfam" id="TIGR00380">
    <property type="entry name" value="cobal_cbiB"/>
    <property type="match status" value="1"/>
</dbReference>
<dbReference type="Pfam" id="PF03186">
    <property type="entry name" value="CobD_Cbib"/>
    <property type="match status" value="1"/>
</dbReference>
<feature type="transmembrane region" description="Helical" evidence="9">
    <location>
        <begin position="54"/>
        <end position="74"/>
    </location>
</feature>
<dbReference type="InterPro" id="IPR004485">
    <property type="entry name" value="Cobalamin_biosynth_CobD/CbiB"/>
</dbReference>
<evidence type="ECO:0000313" key="10">
    <source>
        <dbReference type="EMBL" id="PXW79375.1"/>
    </source>
</evidence>
<gene>
    <name evidence="9" type="primary">cobD</name>
    <name evidence="10" type="ORF">C7451_101442</name>
</gene>
<protein>
    <recommendedName>
        <fullName evidence="9">Cobalamin biosynthesis protein CobD</fullName>
    </recommendedName>
</protein>
<dbReference type="GO" id="GO:0015420">
    <property type="term" value="F:ABC-type vitamin B12 transporter activity"/>
    <property type="evidence" value="ECO:0007669"/>
    <property type="project" value="UniProtKB-UniRule"/>
</dbReference>
<evidence type="ECO:0000256" key="2">
    <source>
        <dbReference type="ARBA" id="ARBA00004953"/>
    </source>
</evidence>
<dbReference type="GO" id="GO:0009236">
    <property type="term" value="P:cobalamin biosynthetic process"/>
    <property type="evidence" value="ECO:0007669"/>
    <property type="project" value="UniProtKB-UniRule"/>
</dbReference>
<comment type="caution">
    <text evidence="9">Lacks conserved residue(s) required for the propagation of feature annotation.</text>
</comment>
<proteinExistence type="inferred from homology"/>
<dbReference type="GO" id="GO:0048472">
    <property type="term" value="F:threonine-phosphate decarboxylase activity"/>
    <property type="evidence" value="ECO:0007669"/>
    <property type="project" value="InterPro"/>
</dbReference>
<dbReference type="EMBL" id="QJJM01000001">
    <property type="protein sequence ID" value="PXW79375.1"/>
    <property type="molecule type" value="Genomic_DNA"/>
</dbReference>
<sequence>MIARPEQLLLALIGEAAIGYPAPLLAAIGHPVMWTGAAIAALERRWNAGSAVRRKAMGLCLLVLIAGIAAAVGWGLERLAGDSIAVAVVILLATTGLAQRSLDDHVRAVAAPLLRGDLAEARAAVAMIVGRDTDTLGEQGIAVAAIESLAESLCDGIVAPALWFLVAGLPGLMVCKVVNTADSMIGHRDTRYRHFGWAAARTDDLVNWIPARMSGVLLCMAGGGGWRVMLRDARHHASPNGGWPEAAMAGVLGRRLGGPVRYDGEAADRAWLGDGPAPAAGDLKRGLWVYRRACLLLWIGVGGLAWLL</sequence>
<dbReference type="RefSeq" id="WP_110297311.1">
    <property type="nucleotide sequence ID" value="NZ_QJJM01000001.1"/>
</dbReference>
<comment type="caution">
    <text evidence="10">The sequence shown here is derived from an EMBL/GenBank/DDBJ whole genome shotgun (WGS) entry which is preliminary data.</text>
</comment>
<reference evidence="10 11" key="1">
    <citation type="submission" date="2018-05" db="EMBL/GenBank/DDBJ databases">
        <title>Genomic Encyclopedia of Type Strains, Phase IV (KMG-IV): sequencing the most valuable type-strain genomes for metagenomic binning, comparative biology and taxonomic classification.</title>
        <authorList>
            <person name="Goeker M."/>
        </authorList>
    </citation>
    <scope>NUCLEOTIDE SEQUENCE [LARGE SCALE GENOMIC DNA]</scope>
    <source>
        <strain evidence="10 11">DSM 3183</strain>
    </source>
</reference>
<evidence type="ECO:0000256" key="6">
    <source>
        <dbReference type="ARBA" id="ARBA00022692"/>
    </source>
</evidence>
<keyword evidence="11" id="KW-1185">Reference proteome</keyword>
<dbReference type="AlphaFoldDB" id="A0A2V3VH51"/>
<dbReference type="PANTHER" id="PTHR34308">
    <property type="entry name" value="COBALAMIN BIOSYNTHESIS PROTEIN CBIB"/>
    <property type="match status" value="1"/>
</dbReference>
<dbReference type="OrthoDB" id="9811967at2"/>
<dbReference type="HAMAP" id="MF_00024">
    <property type="entry name" value="CobD_CbiB"/>
    <property type="match status" value="1"/>
</dbReference>
<keyword evidence="4 9" id="KW-1003">Cell membrane</keyword>
<evidence type="ECO:0000256" key="3">
    <source>
        <dbReference type="ARBA" id="ARBA00006263"/>
    </source>
</evidence>
<comment type="pathway">
    <text evidence="2 9">Cofactor biosynthesis; adenosylcobalamin biosynthesis.</text>
</comment>
<dbReference type="Proteomes" id="UP000248014">
    <property type="component" value="Unassembled WGS sequence"/>
</dbReference>
<keyword evidence="6 9" id="KW-0812">Transmembrane</keyword>
<accession>A0A2V3VH51</accession>
<keyword evidence="8 9" id="KW-0472">Membrane</keyword>
<evidence type="ECO:0000256" key="7">
    <source>
        <dbReference type="ARBA" id="ARBA00022989"/>
    </source>
</evidence>
<evidence type="ECO:0000256" key="8">
    <source>
        <dbReference type="ARBA" id="ARBA00023136"/>
    </source>
</evidence>
<comment type="similarity">
    <text evidence="3 9">Belongs to the CobD/CbiB family.</text>
</comment>
<keyword evidence="5 9" id="KW-0169">Cobalamin biosynthesis</keyword>
<dbReference type="GO" id="GO:0005886">
    <property type="term" value="C:plasma membrane"/>
    <property type="evidence" value="ECO:0007669"/>
    <property type="project" value="UniProtKB-SubCell"/>
</dbReference>
<comment type="function">
    <text evidence="9">Converts cobyric acid to cobinamide by the addition of aminopropanol on the F carboxylic group.</text>
</comment>
<dbReference type="PANTHER" id="PTHR34308:SF1">
    <property type="entry name" value="COBALAMIN BIOSYNTHESIS PROTEIN CBIB"/>
    <property type="match status" value="1"/>
</dbReference>
<organism evidence="10 11">
    <name type="scientific">Blastomonas natatoria</name>
    <dbReference type="NCBI Taxonomy" id="34015"/>
    <lineage>
        <taxon>Bacteria</taxon>
        <taxon>Pseudomonadati</taxon>
        <taxon>Pseudomonadota</taxon>
        <taxon>Alphaproteobacteria</taxon>
        <taxon>Sphingomonadales</taxon>
        <taxon>Sphingomonadaceae</taxon>
        <taxon>Blastomonas</taxon>
    </lineage>
</organism>
<name>A0A2V3VH51_9SPHN</name>
<feature type="transmembrane region" description="Helical" evidence="9">
    <location>
        <begin position="289"/>
        <end position="307"/>
    </location>
</feature>
<dbReference type="UniPathway" id="UPA00148"/>
<comment type="subcellular location">
    <subcellularLocation>
        <location evidence="1 9">Cell membrane</location>
        <topology evidence="1 9">Multi-pass membrane protein</topology>
    </subcellularLocation>
</comment>
<evidence type="ECO:0000256" key="9">
    <source>
        <dbReference type="HAMAP-Rule" id="MF_00024"/>
    </source>
</evidence>